<dbReference type="EMBL" id="MBUA01000001">
    <property type="protein sequence ID" value="MBC6489787.1"/>
    <property type="molecule type" value="Genomic_DNA"/>
</dbReference>
<dbReference type="PANTHER" id="PTHR21064:SF5">
    <property type="entry name" value="SLR1880 PROTEIN"/>
    <property type="match status" value="1"/>
</dbReference>
<evidence type="ECO:0000313" key="2">
    <source>
        <dbReference type="EMBL" id="MBC6489787.1"/>
    </source>
</evidence>
<dbReference type="InterPro" id="IPR050249">
    <property type="entry name" value="Pseudomonas-type_ThrB"/>
</dbReference>
<protein>
    <recommendedName>
        <fullName evidence="1">Aminoglycoside phosphotransferase domain-containing protein</fullName>
    </recommendedName>
</protein>
<sequence length="363" mass="42295">MGTELIIPEFVAKAAAQFGSGAFTIVNLGNGLIHDTFRVSYEGSPDIVLQSLNQQSFAHPENIILNYRMLIDYLQYRQEKIRIPVMVPTNEGKWFWIQEPEEDETIRFWRATRFIRNCFSPDKAVSVAMAREAAGAYADFTKSLDGIRLDNWNFIIPDFHNLYVRYEHLEEATRQAELQRLLKATHIIASLRERKHYVDFYLDMIQRPADFPDRLMHHDCKINNILFDADLHHAIAVADLDTVMPGKYFSDLGDMIRTMACTEDENSREWEKIGVNREFYFAIIEEYGSRMSETLTEAEMAHLPEAGLLLCYMQALRFTADYLNNDIYYKTTEPDHNLFRAFNQLILLEKLEEIHSLRAPDSK</sequence>
<dbReference type="RefSeq" id="WP_187255138.1">
    <property type="nucleotide sequence ID" value="NZ_JBHULF010000006.1"/>
</dbReference>
<proteinExistence type="predicted"/>
<gene>
    <name evidence="2" type="ORF">BC349_02325</name>
</gene>
<feature type="domain" description="Aminoglycoside phosphotransferase" evidence="1">
    <location>
        <begin position="28"/>
        <end position="264"/>
    </location>
</feature>
<comment type="caution">
    <text evidence="2">The sequence shown here is derived from an EMBL/GenBank/DDBJ whole genome shotgun (WGS) entry which is preliminary data.</text>
</comment>
<dbReference type="Pfam" id="PF01636">
    <property type="entry name" value="APH"/>
    <property type="match status" value="1"/>
</dbReference>
<keyword evidence="3" id="KW-1185">Reference proteome</keyword>
<evidence type="ECO:0000313" key="3">
    <source>
        <dbReference type="Proteomes" id="UP000765802"/>
    </source>
</evidence>
<dbReference type="SUPFAM" id="SSF56112">
    <property type="entry name" value="Protein kinase-like (PK-like)"/>
    <property type="match status" value="1"/>
</dbReference>
<dbReference type="InterPro" id="IPR011009">
    <property type="entry name" value="Kinase-like_dom_sf"/>
</dbReference>
<reference evidence="2 3" key="1">
    <citation type="submission" date="2016-07" db="EMBL/GenBank/DDBJ databases">
        <title>Genome analysis of Flavihumibacter stibioxidans YS-17.</title>
        <authorList>
            <person name="Shi K."/>
            <person name="Han Y."/>
            <person name="Wang G."/>
        </authorList>
    </citation>
    <scope>NUCLEOTIDE SEQUENCE [LARGE SCALE GENOMIC DNA]</scope>
    <source>
        <strain evidence="2 3">YS-17</strain>
    </source>
</reference>
<evidence type="ECO:0000259" key="1">
    <source>
        <dbReference type="Pfam" id="PF01636"/>
    </source>
</evidence>
<dbReference type="Proteomes" id="UP000765802">
    <property type="component" value="Unassembled WGS sequence"/>
</dbReference>
<dbReference type="Gene3D" id="3.90.1200.10">
    <property type="match status" value="1"/>
</dbReference>
<dbReference type="PANTHER" id="PTHR21064">
    <property type="entry name" value="AMINOGLYCOSIDE PHOSPHOTRANSFERASE DOMAIN-CONTAINING PROTEIN-RELATED"/>
    <property type="match status" value="1"/>
</dbReference>
<name>A0ABR7M471_9BACT</name>
<dbReference type="InterPro" id="IPR002575">
    <property type="entry name" value="Aminoglycoside_PTrfase"/>
</dbReference>
<organism evidence="2 3">
    <name type="scientific">Flavihumibacter stibioxidans</name>
    <dbReference type="NCBI Taxonomy" id="1834163"/>
    <lineage>
        <taxon>Bacteria</taxon>
        <taxon>Pseudomonadati</taxon>
        <taxon>Bacteroidota</taxon>
        <taxon>Chitinophagia</taxon>
        <taxon>Chitinophagales</taxon>
        <taxon>Chitinophagaceae</taxon>
        <taxon>Flavihumibacter</taxon>
    </lineage>
</organism>
<accession>A0ABR7M471</accession>